<accession>A0A0A9CXC5</accession>
<name>A0A0A9CXC5_ARUDO</name>
<dbReference type="AlphaFoldDB" id="A0A0A9CXC5"/>
<organism evidence="1">
    <name type="scientific">Arundo donax</name>
    <name type="common">Giant reed</name>
    <name type="synonym">Donax arundinaceus</name>
    <dbReference type="NCBI Taxonomy" id="35708"/>
    <lineage>
        <taxon>Eukaryota</taxon>
        <taxon>Viridiplantae</taxon>
        <taxon>Streptophyta</taxon>
        <taxon>Embryophyta</taxon>
        <taxon>Tracheophyta</taxon>
        <taxon>Spermatophyta</taxon>
        <taxon>Magnoliopsida</taxon>
        <taxon>Liliopsida</taxon>
        <taxon>Poales</taxon>
        <taxon>Poaceae</taxon>
        <taxon>PACMAD clade</taxon>
        <taxon>Arundinoideae</taxon>
        <taxon>Arundineae</taxon>
        <taxon>Arundo</taxon>
    </lineage>
</organism>
<sequence length="40" mass="4673">MKANLFNTGMLIHNYNTDLNFSLRGNKSEYRNGFYLGFPN</sequence>
<evidence type="ECO:0000313" key="1">
    <source>
        <dbReference type="EMBL" id="JAD76102.1"/>
    </source>
</evidence>
<protein>
    <submittedName>
        <fullName evidence="1">Uncharacterized protein</fullName>
    </submittedName>
</protein>
<dbReference type="EMBL" id="GBRH01221793">
    <property type="protein sequence ID" value="JAD76102.1"/>
    <property type="molecule type" value="Transcribed_RNA"/>
</dbReference>
<reference evidence="1" key="2">
    <citation type="journal article" date="2015" name="Data Brief">
        <title>Shoot transcriptome of the giant reed, Arundo donax.</title>
        <authorList>
            <person name="Barrero R.A."/>
            <person name="Guerrero F.D."/>
            <person name="Moolhuijzen P."/>
            <person name="Goolsby J.A."/>
            <person name="Tidwell J."/>
            <person name="Bellgard S.E."/>
            <person name="Bellgard M.I."/>
        </authorList>
    </citation>
    <scope>NUCLEOTIDE SEQUENCE</scope>
    <source>
        <tissue evidence="1">Shoot tissue taken approximately 20 cm above the soil surface</tissue>
    </source>
</reference>
<reference evidence="1" key="1">
    <citation type="submission" date="2014-09" db="EMBL/GenBank/DDBJ databases">
        <authorList>
            <person name="Magalhaes I.L.F."/>
            <person name="Oliveira U."/>
            <person name="Santos F.R."/>
            <person name="Vidigal T.H.D.A."/>
            <person name="Brescovit A.D."/>
            <person name="Santos A.J."/>
        </authorList>
    </citation>
    <scope>NUCLEOTIDE SEQUENCE</scope>
    <source>
        <tissue evidence="1">Shoot tissue taken approximately 20 cm above the soil surface</tissue>
    </source>
</reference>
<proteinExistence type="predicted"/>